<dbReference type="RefSeq" id="XP_027335810.1">
    <property type="nucleotide sequence ID" value="XM_027480009.1"/>
</dbReference>
<feature type="transmembrane region" description="Helical" evidence="6">
    <location>
        <begin position="109"/>
        <end position="127"/>
    </location>
</feature>
<dbReference type="AlphaFoldDB" id="A0A8B8JWJ9"/>
<evidence type="ECO:0000313" key="9">
    <source>
        <dbReference type="RefSeq" id="XP_027335810.1"/>
    </source>
</evidence>
<dbReference type="GeneID" id="113849821"/>
<dbReference type="Pfam" id="PF00854">
    <property type="entry name" value="PTR2"/>
    <property type="match status" value="1"/>
</dbReference>
<dbReference type="Gene3D" id="1.20.1250.20">
    <property type="entry name" value="MFS general substrate transporter like domains"/>
    <property type="match status" value="1"/>
</dbReference>
<feature type="transmembrane region" description="Helical" evidence="6">
    <location>
        <begin position="542"/>
        <end position="561"/>
    </location>
</feature>
<accession>A0A8B8JWJ9</accession>
<keyword evidence="3 6" id="KW-0812">Transmembrane</keyword>
<proteinExistence type="inferred from homology"/>
<evidence type="ECO:0000313" key="8">
    <source>
        <dbReference type="RefSeq" id="XP_027335809.1"/>
    </source>
</evidence>
<keyword evidence="4 6" id="KW-1133">Transmembrane helix</keyword>
<dbReference type="Proteomes" id="UP000694853">
    <property type="component" value="Unplaced"/>
</dbReference>
<comment type="similarity">
    <text evidence="2">Belongs to the major facilitator superfamily. Proton-dependent oligopeptide transporter (POT/PTR) (TC 2.A.17) family.</text>
</comment>
<feature type="transmembrane region" description="Helical" evidence="6">
    <location>
        <begin position="195"/>
        <end position="217"/>
    </location>
</feature>
<feature type="transmembrane region" description="Helical" evidence="6">
    <location>
        <begin position="497"/>
        <end position="522"/>
    </location>
</feature>
<dbReference type="RefSeq" id="XP_027335809.1">
    <property type="nucleotide sequence ID" value="XM_027480008.1"/>
</dbReference>
<evidence type="ECO:0000256" key="1">
    <source>
        <dbReference type="ARBA" id="ARBA00004141"/>
    </source>
</evidence>
<feature type="transmembrane region" description="Helical" evidence="6">
    <location>
        <begin position="379"/>
        <end position="399"/>
    </location>
</feature>
<evidence type="ECO:0000256" key="6">
    <source>
        <dbReference type="SAM" id="Phobius"/>
    </source>
</evidence>
<dbReference type="GO" id="GO:0022857">
    <property type="term" value="F:transmembrane transporter activity"/>
    <property type="evidence" value="ECO:0007669"/>
    <property type="project" value="InterPro"/>
</dbReference>
<keyword evidence="7" id="KW-1185">Reference proteome</keyword>
<dbReference type="PANTHER" id="PTHR11654">
    <property type="entry name" value="OLIGOPEPTIDE TRANSPORTER-RELATED"/>
    <property type="match status" value="1"/>
</dbReference>
<dbReference type="InterPro" id="IPR036259">
    <property type="entry name" value="MFS_trans_sf"/>
</dbReference>
<evidence type="ECO:0000256" key="3">
    <source>
        <dbReference type="ARBA" id="ARBA00022692"/>
    </source>
</evidence>
<feature type="transmembrane region" description="Helical" evidence="6">
    <location>
        <begin position="460"/>
        <end position="485"/>
    </location>
</feature>
<dbReference type="SUPFAM" id="SSF103473">
    <property type="entry name" value="MFS general substrate transporter"/>
    <property type="match status" value="1"/>
</dbReference>
<dbReference type="OrthoDB" id="8904098at2759"/>
<dbReference type="KEGG" id="aprc:113849821"/>
<dbReference type="GO" id="GO:0016020">
    <property type="term" value="C:membrane"/>
    <property type="evidence" value="ECO:0007669"/>
    <property type="project" value="UniProtKB-SubCell"/>
</dbReference>
<reference evidence="8 9" key="2">
    <citation type="submission" date="2025-04" db="UniProtKB">
        <authorList>
            <consortium name="RefSeq"/>
        </authorList>
    </citation>
    <scope>IDENTIFICATION</scope>
    <source>
        <tissue evidence="8 9">Young leaves</tissue>
    </source>
</reference>
<evidence type="ECO:0000256" key="5">
    <source>
        <dbReference type="ARBA" id="ARBA00023136"/>
    </source>
</evidence>
<feature type="transmembrane region" description="Helical" evidence="6">
    <location>
        <begin position="85"/>
        <end position="103"/>
    </location>
</feature>
<sequence length="588" mass="66443">MEQDMEKRKRGRSEESEEEKWVHDASVDYKGRIPLRAFTGVWKASLFILSIEFSERVSHFGIASNLITYLTKVIHEDLKTAAKNVNYWAGTTTLMPLIGGFVADAYTGRFAMVLFSSLVYIMGLSLLTMTQFIPNLKPCNSKICHRPRKVHEVVFFLALYSISLGAGGYRPCLESFGADQFDDDHLQERKKKMSFFNWWSFALCFSMLIGSTMVVYVQDFVSWGVACLILTVFMALTIIAFYLGKPFYRYRKPEGNPFTLILQVLIAAIRKRNLQYPSNPTLLFEVPNSDKSQGRLLSHTSRLRFLDKAAIVEEKHVEQKDNAWRLATVTRVEETKLIVSVVPIWLTSLMVGVCASQGSTLFVKQAATMSLKISNNFEIPPASMVSVSAFGTLISVPIYDRIIVPNLRKVTGNERGINILRRIGIGLALSVMVMVVAALVETKRLRIAKGEIGQRTMSVFWLIPQYLILGIGDSFSLIGLQEYFYDQVPDSMRSLGMALYASVIGMGHFLSNFLIIIVDHITVKTSKSWIGKDINSSRLDRFYWMLGIINGLNFCVFLFLAKRYTYKTLQRKAIEIDGCNNDGGETMA</sequence>
<feature type="transmembrane region" description="Helical" evidence="6">
    <location>
        <begin position="419"/>
        <end position="440"/>
    </location>
</feature>
<name>A0A8B8JWJ9_ABRPR</name>
<protein>
    <submittedName>
        <fullName evidence="8 9">Protein NRT1/ PTR FAMILY 5.6-like</fullName>
    </submittedName>
</protein>
<dbReference type="InterPro" id="IPR000109">
    <property type="entry name" value="POT_fam"/>
</dbReference>
<reference evidence="7" key="1">
    <citation type="journal article" date="2019" name="Toxins">
        <title>Detection of Abrin-Like and Prepropulchellin-Like Toxin Genes and Transcripts Using Whole Genome Sequencing and Full-Length Transcript Sequencing of Abrus precatorius.</title>
        <authorList>
            <person name="Hovde B.T."/>
            <person name="Daligault H.E."/>
            <person name="Hanschen E.R."/>
            <person name="Kunde Y.A."/>
            <person name="Johnson M.B."/>
            <person name="Starkenburg S.R."/>
            <person name="Johnson S.L."/>
        </authorList>
    </citation>
    <scope>NUCLEOTIDE SEQUENCE [LARGE SCALE GENOMIC DNA]</scope>
</reference>
<feature type="transmembrane region" description="Helical" evidence="6">
    <location>
        <begin position="337"/>
        <end position="359"/>
    </location>
</feature>
<comment type="subcellular location">
    <subcellularLocation>
        <location evidence="1">Membrane</location>
        <topology evidence="1">Multi-pass membrane protein</topology>
    </subcellularLocation>
</comment>
<organism evidence="7 9">
    <name type="scientific">Abrus precatorius</name>
    <name type="common">Indian licorice</name>
    <name type="synonym">Glycine abrus</name>
    <dbReference type="NCBI Taxonomy" id="3816"/>
    <lineage>
        <taxon>Eukaryota</taxon>
        <taxon>Viridiplantae</taxon>
        <taxon>Streptophyta</taxon>
        <taxon>Embryophyta</taxon>
        <taxon>Tracheophyta</taxon>
        <taxon>Spermatophyta</taxon>
        <taxon>Magnoliopsida</taxon>
        <taxon>eudicotyledons</taxon>
        <taxon>Gunneridae</taxon>
        <taxon>Pentapetalae</taxon>
        <taxon>rosids</taxon>
        <taxon>fabids</taxon>
        <taxon>Fabales</taxon>
        <taxon>Fabaceae</taxon>
        <taxon>Papilionoideae</taxon>
        <taxon>50 kb inversion clade</taxon>
        <taxon>NPAAA clade</taxon>
        <taxon>indigoferoid/millettioid clade</taxon>
        <taxon>Abreae</taxon>
        <taxon>Abrus</taxon>
    </lineage>
</organism>
<evidence type="ECO:0000256" key="2">
    <source>
        <dbReference type="ARBA" id="ARBA00005982"/>
    </source>
</evidence>
<keyword evidence="5 6" id="KW-0472">Membrane</keyword>
<evidence type="ECO:0000256" key="4">
    <source>
        <dbReference type="ARBA" id="ARBA00022989"/>
    </source>
</evidence>
<feature type="transmembrane region" description="Helical" evidence="6">
    <location>
        <begin position="223"/>
        <end position="243"/>
    </location>
</feature>
<gene>
    <name evidence="8 9" type="primary">LOC113849821</name>
</gene>
<evidence type="ECO:0000313" key="7">
    <source>
        <dbReference type="Proteomes" id="UP000694853"/>
    </source>
</evidence>